<dbReference type="Proteomes" id="UP000829398">
    <property type="component" value="Chromosome 3"/>
</dbReference>
<evidence type="ECO:0000313" key="2">
    <source>
        <dbReference type="Proteomes" id="UP000829398"/>
    </source>
</evidence>
<comment type="caution">
    <text evidence="1">The sequence shown here is derived from an EMBL/GenBank/DDBJ whole genome shotgun (WGS) entry which is preliminary data.</text>
</comment>
<dbReference type="EMBL" id="CM039172">
    <property type="protein sequence ID" value="KAH9784447.1"/>
    <property type="molecule type" value="Genomic_DNA"/>
</dbReference>
<accession>A0ACB8MFS8</accession>
<reference evidence="2" key="1">
    <citation type="journal article" date="2023" name="Hortic. Res.">
        <title>A chromosome-level phased genome enabling allele-level studies in sweet orange: a case study on citrus Huanglongbing tolerance.</title>
        <authorList>
            <person name="Wu B."/>
            <person name="Yu Q."/>
            <person name="Deng Z."/>
            <person name="Duan Y."/>
            <person name="Luo F."/>
            <person name="Gmitter F. Jr."/>
        </authorList>
    </citation>
    <scope>NUCLEOTIDE SEQUENCE [LARGE SCALE GENOMIC DNA]</scope>
    <source>
        <strain evidence="2">cv. Valencia</strain>
    </source>
</reference>
<sequence>MAAATSTKPSLESLPLQGRVAMVTGASRGIGRGIALRLASLGAKVVINYSSNSVQAEVVAEEINSASPEKQSTPLAITFKANVSDESQVKALFDIAETEFNSQVHVLVNSAGIADDKVNARGTFLCCKEAANKLKRGGRGRIILLSSSVVVSLRPNYASYAASKAAMETMAKILAKELRGTSITVNCVAPGPIATYMLFSGRSQDNIMGLIEACPMGRLGVTMDVAKIVGFLASDDREWVYGQIIGTSGGLVVK</sequence>
<name>A0ACB8MFS8_CITSI</name>
<proteinExistence type="predicted"/>
<gene>
    <name evidence="1" type="ORF">KPL71_009655</name>
</gene>
<keyword evidence="2" id="KW-1185">Reference proteome</keyword>
<protein>
    <submittedName>
        <fullName evidence="1">Short-chain type dehydrogenase/reductase</fullName>
    </submittedName>
</protein>
<organism evidence="1 2">
    <name type="scientific">Citrus sinensis</name>
    <name type="common">Sweet orange</name>
    <name type="synonym">Citrus aurantium var. sinensis</name>
    <dbReference type="NCBI Taxonomy" id="2711"/>
    <lineage>
        <taxon>Eukaryota</taxon>
        <taxon>Viridiplantae</taxon>
        <taxon>Streptophyta</taxon>
        <taxon>Embryophyta</taxon>
        <taxon>Tracheophyta</taxon>
        <taxon>Spermatophyta</taxon>
        <taxon>Magnoliopsida</taxon>
        <taxon>eudicotyledons</taxon>
        <taxon>Gunneridae</taxon>
        <taxon>Pentapetalae</taxon>
        <taxon>rosids</taxon>
        <taxon>malvids</taxon>
        <taxon>Sapindales</taxon>
        <taxon>Rutaceae</taxon>
        <taxon>Aurantioideae</taxon>
        <taxon>Citrus</taxon>
    </lineage>
</organism>
<evidence type="ECO:0000313" key="1">
    <source>
        <dbReference type="EMBL" id="KAH9784447.1"/>
    </source>
</evidence>